<evidence type="ECO:0000313" key="2">
    <source>
        <dbReference type="Proteomes" id="UP000028582"/>
    </source>
</evidence>
<protein>
    <submittedName>
        <fullName evidence="1">Uncharacterized protein</fullName>
    </submittedName>
</protein>
<accession>A0A080ZB62</accession>
<proteinExistence type="predicted"/>
<gene>
    <name evidence="1" type="ORF">F444_18486</name>
</gene>
<feature type="non-terminal residue" evidence="1">
    <location>
        <position position="1"/>
    </location>
</feature>
<dbReference type="EMBL" id="ANJA01003383">
    <property type="protein sequence ID" value="ETO63873.1"/>
    <property type="molecule type" value="Genomic_DNA"/>
</dbReference>
<dbReference type="Proteomes" id="UP000028582">
    <property type="component" value="Unassembled WGS sequence"/>
</dbReference>
<sequence length="786" mass="89743">PRLIWVSRSMEAAGHRWGFLAPWCVILKGRISFKWPRREEEVWDVKKRRLEVELPTRQDAQDGSRDFFYLSEKDFLKALQKFREAPALLAAVAHVDQAAWRYLLQFHCSVDLGEEGEEGREENIPARFYLIIEERNKRKIHKFECLETVEKDLVHLCGVHQRLHPSREYLRDLEKIAALDPKLKPGKPTADIAIPVRLMLPRAVMTKCVKVLVDVHKADKKIRSEWENYDPSKEKQELGTKSLRCTFVLQPMAADFGEDEATSEMIQTMRALTTDGMSFSLAASWLLLENKLRGTERAKRKAFGELMGSFFNGTPRPREPLIPSYDLPMKDQPLQLGAVHLLCVSVLHPRDFEAMFSAIVATQTTTKLSIRMQIMPVEAPVYGHWWKWLAYGVFSKRARLNSSVESLALASIGSMTVEDIDIFNAVLASDHPEEHIYRTSRGEIDERDATLKAGARIRWELDDRGQPQQGSRAVILDLPVTSVRTFSDDGKSQWLDAVVPGYGRCQVQRKDLIFSQSRAVNASPNGLQELKIAFDKDEMPESDGLPRFLAAVGGSLKHLTLEGPMEELDPDTISQTCPNLETLSVLGYFVDIRLDFSQYHEHNQPLPPLKCNWNSVTELEADLSDPSNPIARSARRLRVRLFPDWWGNWTQTPADYRPSVVDADVSELLGMLEANKTLEYVEIVFPVRYAQYMTDIRKHHLTPVNRGLHLATEAKIAFLSVLSSLVVSHDTSKKRKSQAQQVHLPMPDQHVLAKIFAFAAPNVLRQVFVRKTRDRDFDRERIQVVI</sequence>
<dbReference type="AlphaFoldDB" id="A0A080ZB62"/>
<organism evidence="1 2">
    <name type="scientific">Phytophthora nicotianae P1976</name>
    <dbReference type="NCBI Taxonomy" id="1317066"/>
    <lineage>
        <taxon>Eukaryota</taxon>
        <taxon>Sar</taxon>
        <taxon>Stramenopiles</taxon>
        <taxon>Oomycota</taxon>
        <taxon>Peronosporomycetes</taxon>
        <taxon>Peronosporales</taxon>
        <taxon>Peronosporaceae</taxon>
        <taxon>Phytophthora</taxon>
    </lineage>
</organism>
<dbReference type="OrthoDB" id="129194at2759"/>
<evidence type="ECO:0000313" key="1">
    <source>
        <dbReference type="EMBL" id="ETO63873.1"/>
    </source>
</evidence>
<name>A0A080ZB62_PHYNI</name>
<comment type="caution">
    <text evidence="1">The sequence shown here is derived from an EMBL/GenBank/DDBJ whole genome shotgun (WGS) entry which is preliminary data.</text>
</comment>
<reference evidence="1 2" key="1">
    <citation type="submission" date="2013-11" db="EMBL/GenBank/DDBJ databases">
        <title>The Genome Sequence of Phytophthora parasitica P1976.</title>
        <authorList>
            <consortium name="The Broad Institute Genomics Platform"/>
            <person name="Russ C."/>
            <person name="Tyler B."/>
            <person name="Panabieres F."/>
            <person name="Shan W."/>
            <person name="Tripathy S."/>
            <person name="Grunwald N."/>
            <person name="Machado M."/>
            <person name="Johnson C.S."/>
            <person name="Walker B."/>
            <person name="Young S."/>
            <person name="Zeng Q."/>
            <person name="Gargeya S."/>
            <person name="Fitzgerald M."/>
            <person name="Haas B."/>
            <person name="Abouelleil A."/>
            <person name="Allen A.W."/>
            <person name="Alvarado L."/>
            <person name="Arachchi H.M."/>
            <person name="Berlin A.M."/>
            <person name="Chapman S.B."/>
            <person name="Gainer-Dewar J."/>
            <person name="Goldberg J."/>
            <person name="Griggs A."/>
            <person name="Gujja S."/>
            <person name="Hansen M."/>
            <person name="Howarth C."/>
            <person name="Imamovic A."/>
            <person name="Ireland A."/>
            <person name="Larimer J."/>
            <person name="McCowan C."/>
            <person name="Murphy C."/>
            <person name="Pearson M."/>
            <person name="Poon T.W."/>
            <person name="Priest M."/>
            <person name="Roberts A."/>
            <person name="Saif S."/>
            <person name="Shea T."/>
            <person name="Sisk P."/>
            <person name="Sykes S."/>
            <person name="Wortman J."/>
            <person name="Nusbaum C."/>
            <person name="Birren B."/>
        </authorList>
    </citation>
    <scope>NUCLEOTIDE SEQUENCE [LARGE SCALE GENOMIC DNA]</scope>
    <source>
        <strain evidence="1 2">P1976</strain>
    </source>
</reference>